<dbReference type="EMBL" id="BMQS01000007">
    <property type="protein sequence ID" value="GGT93211.1"/>
    <property type="molecule type" value="Genomic_DNA"/>
</dbReference>
<reference evidence="2" key="1">
    <citation type="journal article" date="2014" name="Int. J. Syst. Evol. Microbiol.">
        <title>Complete genome sequence of Corynebacterium casei LMG S-19264T (=DSM 44701T), isolated from a smear-ripened cheese.</title>
        <authorList>
            <consortium name="US DOE Joint Genome Institute (JGI-PGF)"/>
            <person name="Walter F."/>
            <person name="Albersmeier A."/>
            <person name="Kalinowski J."/>
            <person name="Ruckert C."/>
        </authorList>
    </citation>
    <scope>NUCLEOTIDE SEQUENCE</scope>
    <source>
        <strain evidence="2">JCM 31740</strain>
    </source>
</reference>
<evidence type="ECO:0000313" key="1">
    <source>
        <dbReference type="EMBL" id="BBD72628.1"/>
    </source>
</evidence>
<reference evidence="1" key="3">
    <citation type="journal article" date="2019" name="BMC Res. Notes">
        <title>Complete genome sequence of the Sulfodiicoccus acidiphilus strain HS-1T, the first crenarchaeon that lacks polB3, isolated from an acidic hot spring in Ohwaku-dani, Hakone, Japan.</title>
        <authorList>
            <person name="Sakai H.D."/>
            <person name="Kurosawa N."/>
        </authorList>
    </citation>
    <scope>NUCLEOTIDE SEQUENCE</scope>
    <source>
        <strain evidence="1">HS-1</strain>
    </source>
</reference>
<reference evidence="2" key="4">
    <citation type="submission" date="2020-09" db="EMBL/GenBank/DDBJ databases">
        <authorList>
            <person name="Sun Q."/>
            <person name="Ohkuma M."/>
        </authorList>
    </citation>
    <scope>NUCLEOTIDE SEQUENCE</scope>
    <source>
        <strain evidence="2">JCM 31740</strain>
    </source>
</reference>
<reference evidence="3" key="2">
    <citation type="submission" date="2018-04" db="EMBL/GenBank/DDBJ databases">
        <title>Complete genome sequence of Sulfodiicoccus acidiphilus strain HS-1.</title>
        <authorList>
            <person name="Sakai H.D."/>
            <person name="Kurosawa N."/>
        </authorList>
    </citation>
    <scope>NUCLEOTIDE SEQUENCE [LARGE SCALE GENOMIC DNA]</scope>
    <source>
        <strain evidence="3">HS-1</strain>
    </source>
</reference>
<dbReference type="KEGG" id="sacd:HS1genome_1017"/>
<dbReference type="Proteomes" id="UP000276741">
    <property type="component" value="Chromosome"/>
</dbReference>
<name>A0A348B376_9CREN</name>
<evidence type="ECO:0000313" key="3">
    <source>
        <dbReference type="Proteomes" id="UP000276741"/>
    </source>
</evidence>
<keyword evidence="3" id="KW-1185">Reference proteome</keyword>
<organism evidence="1 3">
    <name type="scientific">Sulfodiicoccus acidiphilus</name>
    <dbReference type="NCBI Taxonomy" id="1670455"/>
    <lineage>
        <taxon>Archaea</taxon>
        <taxon>Thermoproteota</taxon>
        <taxon>Thermoprotei</taxon>
        <taxon>Sulfolobales</taxon>
        <taxon>Sulfolobaceae</taxon>
        <taxon>Sulfodiicoccus</taxon>
    </lineage>
</organism>
<dbReference type="EMBL" id="AP018553">
    <property type="protein sequence ID" value="BBD72628.1"/>
    <property type="molecule type" value="Genomic_DNA"/>
</dbReference>
<dbReference type="Proteomes" id="UP000616143">
    <property type="component" value="Unassembled WGS sequence"/>
</dbReference>
<evidence type="ECO:0000313" key="2">
    <source>
        <dbReference type="EMBL" id="GGT93211.1"/>
    </source>
</evidence>
<accession>A0A348B376</accession>
<sequence>MGPTVMDSKRLDEARRLLAKAETKYKFSTYGGDYRRLLDYLLSPDFTELLLVLGVDLAKKLLQAIAENYQDQDIKECVDKLLNEIDGYESQSEETTSRMLTY</sequence>
<dbReference type="AlphaFoldDB" id="A0A348B376"/>
<proteinExistence type="predicted"/>
<protein>
    <submittedName>
        <fullName evidence="1">Uncharacterized protein</fullName>
    </submittedName>
</protein>
<gene>
    <name evidence="2" type="ORF">GCM10007116_08590</name>
    <name evidence="1" type="ORF">HS1genome_1017</name>
</gene>